<keyword evidence="10" id="KW-1185">Reference proteome</keyword>
<evidence type="ECO:0000256" key="8">
    <source>
        <dbReference type="RuleBase" id="RU004398"/>
    </source>
</evidence>
<evidence type="ECO:0000256" key="1">
    <source>
        <dbReference type="ARBA" id="ARBA00004123"/>
    </source>
</evidence>
<keyword evidence="5" id="KW-0819">tRNA processing</keyword>
<dbReference type="SUPFAM" id="SSF143870">
    <property type="entry name" value="PF0523-like"/>
    <property type="match status" value="1"/>
</dbReference>
<name>W3VG92_MOEAP</name>
<dbReference type="PANTHER" id="PTHR15840:SF10">
    <property type="entry name" value="EKC_KEOPS COMPLEX SUBUNIT TPRKB"/>
    <property type="match status" value="1"/>
</dbReference>
<dbReference type="Gene3D" id="3.30.2380.10">
    <property type="entry name" value="CGI121/TPRKB"/>
    <property type="match status" value="1"/>
</dbReference>
<dbReference type="PANTHER" id="PTHR15840">
    <property type="entry name" value="CGI-121 FAMILY MEMBER"/>
    <property type="match status" value="1"/>
</dbReference>
<reference evidence="9 10" key="1">
    <citation type="journal article" date="2014" name="Genome Announc.">
        <title>Genome sequence of the basidiomycetous fungus Pseudozyma aphidis DSM70725, an efficient producer of biosurfactant mannosylerythritol lipids.</title>
        <authorList>
            <person name="Lorenz S."/>
            <person name="Guenther M."/>
            <person name="Grumaz C."/>
            <person name="Rupp S."/>
            <person name="Zibek S."/>
            <person name="Sohn K."/>
        </authorList>
    </citation>
    <scope>NUCLEOTIDE SEQUENCE [LARGE SCALE GENOMIC DNA]</scope>
    <source>
        <strain evidence="10">ATCC 32657 / CBS 517.83 / DSM 70725 / JCM 10318 / NBRC 10182 / NRRL Y-7954 / St-0401</strain>
    </source>
</reference>
<evidence type="ECO:0000256" key="2">
    <source>
        <dbReference type="ARBA" id="ARBA00005546"/>
    </source>
</evidence>
<evidence type="ECO:0000313" key="9">
    <source>
        <dbReference type="EMBL" id="ETS59726.1"/>
    </source>
</evidence>
<dbReference type="Proteomes" id="UP000019462">
    <property type="component" value="Unassembled WGS sequence"/>
</dbReference>
<dbReference type="AlphaFoldDB" id="W3VG92"/>
<sequence>MESISLPGTLPEPLQRVHLAHFSQLDPDTQSAGIIRRIIAASQLPTSTDTGASELEVQQADEERARLDFAFLDPTKLCSRQHVLTAVTQAAVVCARSWDADAKRFREGEGSIGGMKSKTPHSEVIYMLNPGNNVGESLKRFGLSPKSTSLLLVKFSSSDADPDQILKAMTEVVGPNLTLPSTQAEESVDLDQAIRFGRYLPPGATAQPVTDWKELNKIYKLQIDAKLLASADTQSWHQRCEDIICTSVAMKLVAA</sequence>
<evidence type="ECO:0000256" key="6">
    <source>
        <dbReference type="ARBA" id="ARBA00023242"/>
    </source>
</evidence>
<dbReference type="GO" id="GO:0002949">
    <property type="term" value="P:tRNA threonylcarbamoyladenosine modification"/>
    <property type="evidence" value="ECO:0007669"/>
    <property type="project" value="TreeGrafter"/>
</dbReference>
<dbReference type="EMBL" id="AWNI01000041">
    <property type="protein sequence ID" value="ETS59726.1"/>
    <property type="molecule type" value="Genomic_DNA"/>
</dbReference>
<evidence type="ECO:0000313" key="10">
    <source>
        <dbReference type="Proteomes" id="UP000019462"/>
    </source>
</evidence>
<comment type="function">
    <text evidence="7">Component of the EKC/KEOPS complex that is required for the formation of a threonylcarbamoyl group on adenosine at position 37 (t(6)A37) in tRNAs that read codons beginning with adenine. The complex is probably involved in the transfer of the threonylcarbamoyl moiety of threonylcarbamoyl-AMP (TC-AMP) to the N6 group of A37. CGI121 acts as an allosteric effector that regulates the t(6)A activity of the complex. The EKC/KEOPS complex also promotes both telomere uncapping and telomere elongation. The complex is required for efficient recruitment of transcriptional coactivators. CGI121 is not required for tRNA modification.</text>
</comment>
<comment type="similarity">
    <text evidence="2 8">Belongs to the CGI121/TPRKB family.</text>
</comment>
<dbReference type="InterPro" id="IPR036504">
    <property type="entry name" value="CGI121/TPRKB_sf"/>
</dbReference>
<gene>
    <name evidence="9" type="ORF">PaG_06248</name>
</gene>
<evidence type="ECO:0000256" key="5">
    <source>
        <dbReference type="ARBA" id="ARBA00022694"/>
    </source>
</evidence>
<dbReference type="Pfam" id="PF08617">
    <property type="entry name" value="CGI-121"/>
    <property type="match status" value="1"/>
</dbReference>
<evidence type="ECO:0000256" key="4">
    <source>
        <dbReference type="ARBA" id="ARBA00016009"/>
    </source>
</evidence>
<dbReference type="GO" id="GO:0005829">
    <property type="term" value="C:cytosol"/>
    <property type="evidence" value="ECO:0007669"/>
    <property type="project" value="TreeGrafter"/>
</dbReference>
<dbReference type="GO" id="GO:0000408">
    <property type="term" value="C:EKC/KEOPS complex"/>
    <property type="evidence" value="ECO:0007669"/>
    <property type="project" value="TreeGrafter"/>
</dbReference>
<dbReference type="InterPro" id="IPR013926">
    <property type="entry name" value="CGI121/TPRKB"/>
</dbReference>
<evidence type="ECO:0000256" key="3">
    <source>
        <dbReference type="ARBA" id="ARBA00015316"/>
    </source>
</evidence>
<dbReference type="HOGENOM" id="CLU_065847_0_0_1"/>
<dbReference type="GO" id="GO:0005634">
    <property type="term" value="C:nucleus"/>
    <property type="evidence" value="ECO:0007669"/>
    <property type="project" value="UniProtKB-SubCell"/>
</dbReference>
<keyword evidence="6 8" id="KW-0539">Nucleus</keyword>
<protein>
    <recommendedName>
        <fullName evidence="4">EKC/KEOPS complex subunit CGI121</fullName>
    </recommendedName>
    <alternativeName>
        <fullName evidence="3">EKC/KEOPS complex subunit cgi121</fullName>
    </alternativeName>
</protein>
<accession>W3VG92</accession>
<comment type="caution">
    <text evidence="9">The sequence shown here is derived from an EMBL/GenBank/DDBJ whole genome shotgun (WGS) entry which is preliminary data.</text>
</comment>
<organism evidence="9 10">
    <name type="scientific">Moesziomyces aphidis</name>
    <name type="common">Pseudozyma aphidis</name>
    <dbReference type="NCBI Taxonomy" id="84754"/>
    <lineage>
        <taxon>Eukaryota</taxon>
        <taxon>Fungi</taxon>
        <taxon>Dikarya</taxon>
        <taxon>Basidiomycota</taxon>
        <taxon>Ustilaginomycotina</taxon>
        <taxon>Ustilaginomycetes</taxon>
        <taxon>Ustilaginales</taxon>
        <taxon>Ustilaginaceae</taxon>
        <taxon>Moesziomyces</taxon>
    </lineage>
</organism>
<comment type="subcellular location">
    <subcellularLocation>
        <location evidence="1">Nucleus</location>
    </subcellularLocation>
</comment>
<proteinExistence type="inferred from homology"/>
<dbReference type="OrthoDB" id="329139at2759"/>
<evidence type="ECO:0000256" key="7">
    <source>
        <dbReference type="ARBA" id="ARBA00025043"/>
    </source>
</evidence>